<dbReference type="RefSeq" id="WP_189536971.1">
    <property type="nucleotide sequence ID" value="NZ_BMYX01000036.1"/>
</dbReference>
<dbReference type="InterPro" id="IPR001387">
    <property type="entry name" value="Cro/C1-type_HTH"/>
</dbReference>
<dbReference type="PROSITE" id="PS50943">
    <property type="entry name" value="HTH_CROC1"/>
    <property type="match status" value="1"/>
</dbReference>
<dbReference type="Pfam" id="PF13560">
    <property type="entry name" value="HTH_31"/>
    <property type="match status" value="1"/>
</dbReference>
<gene>
    <name evidence="2" type="ORF">GCM10011289_36130</name>
</gene>
<keyword evidence="3" id="KW-1185">Reference proteome</keyword>
<evidence type="ECO:0000313" key="2">
    <source>
        <dbReference type="EMBL" id="GGY30122.1"/>
    </source>
</evidence>
<protein>
    <recommendedName>
        <fullName evidence="1">HTH cro/C1-type domain-containing protein</fullName>
    </recommendedName>
</protein>
<proteinExistence type="predicted"/>
<dbReference type="GO" id="GO:0003677">
    <property type="term" value="F:DNA binding"/>
    <property type="evidence" value="ECO:0007669"/>
    <property type="project" value="InterPro"/>
</dbReference>
<evidence type="ECO:0000259" key="1">
    <source>
        <dbReference type="PROSITE" id="PS50943"/>
    </source>
</evidence>
<dbReference type="Gene3D" id="1.10.260.40">
    <property type="entry name" value="lambda repressor-like DNA-binding domains"/>
    <property type="match status" value="1"/>
</dbReference>
<dbReference type="CDD" id="cd00093">
    <property type="entry name" value="HTH_XRE"/>
    <property type="match status" value="1"/>
</dbReference>
<organism evidence="2 3">
    <name type="scientific">Paludibacterium paludis</name>
    <dbReference type="NCBI Taxonomy" id="1225769"/>
    <lineage>
        <taxon>Bacteria</taxon>
        <taxon>Pseudomonadati</taxon>
        <taxon>Pseudomonadota</taxon>
        <taxon>Betaproteobacteria</taxon>
        <taxon>Neisseriales</taxon>
        <taxon>Chromobacteriaceae</taxon>
        <taxon>Paludibacterium</taxon>
    </lineage>
</organism>
<sequence length="130" mass="15061">MTTFSDYLFQLRRNRGLRQRELADILGVEQTYLSALEAARKDPPSPEQVARFAMALELTEEEHADLLYAAQISKRKLELPEDTNRAEYQLVHELVNSLGGLSDDQISVIRTVLRMRFDRRTPLRLKENAM</sequence>
<dbReference type="SMART" id="SM00530">
    <property type="entry name" value="HTH_XRE"/>
    <property type="match status" value="1"/>
</dbReference>
<name>A0A918UC85_9NEIS</name>
<evidence type="ECO:0000313" key="3">
    <source>
        <dbReference type="Proteomes" id="UP000645257"/>
    </source>
</evidence>
<reference evidence="2" key="1">
    <citation type="journal article" date="2014" name="Int. J. Syst. Evol. Microbiol.">
        <title>Complete genome sequence of Corynebacterium casei LMG S-19264T (=DSM 44701T), isolated from a smear-ripened cheese.</title>
        <authorList>
            <consortium name="US DOE Joint Genome Institute (JGI-PGF)"/>
            <person name="Walter F."/>
            <person name="Albersmeier A."/>
            <person name="Kalinowski J."/>
            <person name="Ruckert C."/>
        </authorList>
    </citation>
    <scope>NUCLEOTIDE SEQUENCE</scope>
    <source>
        <strain evidence="2">KCTC 32182</strain>
    </source>
</reference>
<dbReference type="EMBL" id="BMYX01000036">
    <property type="protein sequence ID" value="GGY30122.1"/>
    <property type="molecule type" value="Genomic_DNA"/>
</dbReference>
<dbReference type="AlphaFoldDB" id="A0A918UC85"/>
<feature type="domain" description="HTH cro/C1-type" evidence="1">
    <location>
        <begin position="10"/>
        <end position="63"/>
    </location>
</feature>
<dbReference type="PANTHER" id="PTHR35010">
    <property type="entry name" value="BLL4672 PROTEIN-RELATED"/>
    <property type="match status" value="1"/>
</dbReference>
<accession>A0A918UC85</accession>
<dbReference type="Proteomes" id="UP000645257">
    <property type="component" value="Unassembled WGS sequence"/>
</dbReference>
<comment type="caution">
    <text evidence="2">The sequence shown here is derived from an EMBL/GenBank/DDBJ whole genome shotgun (WGS) entry which is preliminary data.</text>
</comment>
<reference evidence="2" key="2">
    <citation type="submission" date="2020-09" db="EMBL/GenBank/DDBJ databases">
        <authorList>
            <person name="Sun Q."/>
            <person name="Kim S."/>
        </authorList>
    </citation>
    <scope>NUCLEOTIDE SEQUENCE</scope>
    <source>
        <strain evidence="2">KCTC 32182</strain>
    </source>
</reference>
<dbReference type="SUPFAM" id="SSF47413">
    <property type="entry name" value="lambda repressor-like DNA-binding domains"/>
    <property type="match status" value="1"/>
</dbReference>
<dbReference type="InterPro" id="IPR010982">
    <property type="entry name" value="Lambda_DNA-bd_dom_sf"/>
</dbReference>